<feature type="transmembrane region" description="Helical" evidence="1">
    <location>
        <begin position="94"/>
        <end position="115"/>
    </location>
</feature>
<dbReference type="RefSeq" id="WP_012123062.1">
    <property type="nucleotide sequence ID" value="NC_009776.1"/>
</dbReference>
<keyword evidence="1" id="KW-1133">Transmembrane helix</keyword>
<gene>
    <name evidence="2" type="ordered locus">Igni_0918</name>
</gene>
<evidence type="ECO:0000313" key="2">
    <source>
        <dbReference type="EMBL" id="ABU82098.1"/>
    </source>
</evidence>
<dbReference type="OrthoDB" id="381791at2157"/>
<dbReference type="InterPro" id="IPR009198">
    <property type="entry name" value="UCP014484_TM"/>
</dbReference>
<sequence length="227" mass="26074">MEGFAYGKKTLLISLLSTTAFAAVLSFFPQYYVYLILAYFVIMPIIMVKFMSKQIKEMRAPGSGKTLMEEDAKELFDKDPQGDIILKAQMKQNALGMVPFLILIALAFTLWPAILHLEEPWLRFIAIFAYFESYTLLNYFLNKYNLKNMKKVPRPVYQYKVTDKGIQIKPFGGITFPLKGYSIKLVKESSAVDLVSKEDGKPSYRLYAKEPERLYDVLRRLGGVEEA</sequence>
<dbReference type="STRING" id="453591.Igni_0918"/>
<feature type="transmembrane region" description="Helical" evidence="1">
    <location>
        <begin position="121"/>
        <end position="141"/>
    </location>
</feature>
<dbReference type="HOGENOM" id="CLU_1217555_0_0_2"/>
<dbReference type="Proteomes" id="UP000000262">
    <property type="component" value="Chromosome"/>
</dbReference>
<reference evidence="2 3" key="1">
    <citation type="journal article" date="2008" name="Genome Biol.">
        <title>A genomic analysis of the archaeal system Ignicoccus hospitalis-Nanoarchaeum equitans.</title>
        <authorList>
            <person name="Podar M."/>
            <person name="Anderson I."/>
            <person name="Makarova K.S."/>
            <person name="Elkins J.G."/>
            <person name="Ivanova N."/>
            <person name="Wall M.A."/>
            <person name="Lykidis A."/>
            <person name="Mavromatis K."/>
            <person name="Sun H."/>
            <person name="Hudson M.E."/>
            <person name="Chen W."/>
            <person name="Deciu C."/>
            <person name="Hutchison D."/>
            <person name="Eads J.R."/>
            <person name="Anderson A."/>
            <person name="Fernandes F."/>
            <person name="Szeto E."/>
            <person name="Lapidus A."/>
            <person name="Kyrpides N.C."/>
            <person name="Saier M.H.Jr."/>
            <person name="Richardson P.M."/>
            <person name="Rachel R."/>
            <person name="Huber H."/>
            <person name="Eisen J.A."/>
            <person name="Koonin E.V."/>
            <person name="Keller M."/>
            <person name="Stetter K.O."/>
        </authorList>
    </citation>
    <scope>NUCLEOTIDE SEQUENCE [LARGE SCALE GENOMIC DNA]</scope>
    <source>
        <strain evidence="3">KIN4/I / DSM 18386 / JCM 14125</strain>
    </source>
</reference>
<keyword evidence="3" id="KW-1185">Reference proteome</keyword>
<dbReference type="KEGG" id="iho:Igni_0918"/>
<proteinExistence type="predicted"/>
<dbReference type="AlphaFoldDB" id="A8AAZ6"/>
<accession>A8AAZ6</accession>
<dbReference type="GeneID" id="5562569"/>
<evidence type="ECO:0000313" key="3">
    <source>
        <dbReference type="Proteomes" id="UP000000262"/>
    </source>
</evidence>
<dbReference type="eggNOG" id="arCOG04319">
    <property type="taxonomic scope" value="Archaea"/>
</dbReference>
<keyword evidence="1" id="KW-0472">Membrane</keyword>
<evidence type="ECO:0000256" key="1">
    <source>
        <dbReference type="SAM" id="Phobius"/>
    </source>
</evidence>
<dbReference type="EMBL" id="CP000816">
    <property type="protein sequence ID" value="ABU82098.1"/>
    <property type="molecule type" value="Genomic_DNA"/>
</dbReference>
<dbReference type="Pfam" id="PF09973">
    <property type="entry name" value="DUF2208"/>
    <property type="match status" value="1"/>
</dbReference>
<organism evidence="2 3">
    <name type="scientific">Ignicoccus hospitalis (strain KIN4/I / DSM 18386 / JCM 14125)</name>
    <dbReference type="NCBI Taxonomy" id="453591"/>
    <lineage>
        <taxon>Archaea</taxon>
        <taxon>Thermoproteota</taxon>
        <taxon>Thermoprotei</taxon>
        <taxon>Desulfurococcales</taxon>
        <taxon>Desulfurococcaceae</taxon>
        <taxon>Ignicoccus</taxon>
    </lineage>
</organism>
<dbReference type="PhylomeDB" id="A8AAZ6"/>
<keyword evidence="1" id="KW-0812">Transmembrane</keyword>
<name>A8AAZ6_IGNH4</name>
<protein>
    <submittedName>
        <fullName evidence="2">Membrane protein-like protein</fullName>
    </submittedName>
</protein>